<dbReference type="EMBL" id="JASBWV010000012">
    <property type="protein sequence ID" value="KAJ9123618.1"/>
    <property type="molecule type" value="Genomic_DNA"/>
</dbReference>
<proteinExistence type="predicted"/>
<name>A0ACC2XJ02_9TREE</name>
<organism evidence="1 2">
    <name type="scientific">Naganishia onofrii</name>
    <dbReference type="NCBI Taxonomy" id="1851511"/>
    <lineage>
        <taxon>Eukaryota</taxon>
        <taxon>Fungi</taxon>
        <taxon>Dikarya</taxon>
        <taxon>Basidiomycota</taxon>
        <taxon>Agaricomycotina</taxon>
        <taxon>Tremellomycetes</taxon>
        <taxon>Filobasidiales</taxon>
        <taxon>Filobasidiaceae</taxon>
        <taxon>Naganishia</taxon>
    </lineage>
</organism>
<sequence>MDEPASLPPPHRDPIIFDTLILLAIQAGFYLLSRRFLAHALPTLRSISKEGAAVAAATAASTTPVSARDQDGEYAMRSLDGSGRADSELDDDEEDDRLLLNASGGFSDIEAGISRRTAGASPYPRDRFRNDLLESNSEDDGMSDITRSYAGSPPPVPSPPLKLTNTPTSMEHGTLHSASTIALNKQENGMVNGGSGGGDGTQGPVEGKGHARRISALQHTTQHSPVIRTPGLTGSFSKDNQSAGGGGGGGRKREPQQRVIRLFRGRPLSLNGGGGGGSGGRAGQDHKEKEKEKEKEKLGATQVSPLRFTPRQQQAASSSSGGGGGGKHRRLSVIKRLLISLVPFGLYVFLFTRIPPYVTTLDVPSPMFSSVNGNGTGTLFDSLFGSGNMSSSSSSSSSQIVNGTRRVLPPGYHRPKGAFPQKVHLGNMADLDEAGDDEDDRDDDDGEDTGNDNDEEAYEEYEYAFEYYSQQQMWRRGGWLEPSLGRVVVCGVVVLGGLSGLGAVRTAWNFIEGGGLGSGRLLTREDLISAERSLYRIRHDTEHKRSELARRLAGGADAEGGNSGSSHGWMGRVFAKTNSLRREIQGLEALESQVERGLEAMKLRRKRQRFARTIRGKAFNLVGLLFAIYCIARVTMCFTSVLFPPLATSKIPTKSDESNEAGSVQEKGNTNGDWISYLIALGLSQLPTGVADVAVWSRAIS</sequence>
<dbReference type="Proteomes" id="UP001234202">
    <property type="component" value="Unassembled WGS sequence"/>
</dbReference>
<keyword evidence="2" id="KW-1185">Reference proteome</keyword>
<reference evidence="1" key="1">
    <citation type="submission" date="2023-04" db="EMBL/GenBank/DDBJ databases">
        <title>Draft Genome sequencing of Naganishia species isolated from polar environments using Oxford Nanopore Technology.</title>
        <authorList>
            <person name="Leo P."/>
            <person name="Venkateswaran K."/>
        </authorList>
    </citation>
    <scope>NUCLEOTIDE SEQUENCE</scope>
    <source>
        <strain evidence="1">DBVPG 5303</strain>
    </source>
</reference>
<evidence type="ECO:0000313" key="2">
    <source>
        <dbReference type="Proteomes" id="UP001234202"/>
    </source>
</evidence>
<comment type="caution">
    <text evidence="1">The sequence shown here is derived from an EMBL/GenBank/DDBJ whole genome shotgun (WGS) entry which is preliminary data.</text>
</comment>
<gene>
    <name evidence="1" type="ORF">QFC24_003834</name>
</gene>
<protein>
    <submittedName>
        <fullName evidence="1">Uncharacterized protein</fullName>
    </submittedName>
</protein>
<accession>A0ACC2XJ02</accession>
<evidence type="ECO:0000313" key="1">
    <source>
        <dbReference type="EMBL" id="KAJ9123618.1"/>
    </source>
</evidence>